<accession>A0A1M6AET1</accession>
<dbReference type="STRING" id="1121476.SAMN02745751_00097"/>
<proteinExistence type="predicted"/>
<evidence type="ECO:0008006" key="3">
    <source>
        <dbReference type="Google" id="ProtNLM"/>
    </source>
</evidence>
<sequence length="248" mass="27704">MNYKDYYIAIDDTDNLTSIGTGEVAENLGNLLNKFGFGTPTPVTRHQLFFNDAIAYTSHNSAMCFELKGCEKDQKELICICSSYLKDNCAKGSDPGLCIVEKNFSDRDELINFGRDAKCRVLTKEDAYSLAQKKNIHLSEHGGLGIGIIGALAGVGLRMSGNDGRYKGQFKVAVNQDNMLVKDLLSHERIDSIQDKNGYALGENEEVFVTEKVKTVRLRNQSVLLVEKVNNEKGFVWKNIDKKSLKEY</sequence>
<name>A0A1M6AET1_9FIRM</name>
<reference evidence="1 2" key="1">
    <citation type="submission" date="2016-11" db="EMBL/GenBank/DDBJ databases">
        <authorList>
            <person name="Jaros S."/>
            <person name="Januszkiewicz K."/>
            <person name="Wedrychowicz H."/>
        </authorList>
    </citation>
    <scope>NUCLEOTIDE SEQUENCE [LARGE SCALE GENOMIC DNA]</scope>
    <source>
        <strain evidence="1 2">DSM 17477</strain>
    </source>
</reference>
<keyword evidence="2" id="KW-1185">Reference proteome</keyword>
<dbReference type="Proteomes" id="UP000184052">
    <property type="component" value="Unassembled WGS sequence"/>
</dbReference>
<organism evidence="1 2">
    <name type="scientific">Dethiosulfatibacter aminovorans DSM 17477</name>
    <dbReference type="NCBI Taxonomy" id="1121476"/>
    <lineage>
        <taxon>Bacteria</taxon>
        <taxon>Bacillati</taxon>
        <taxon>Bacillota</taxon>
        <taxon>Tissierellia</taxon>
        <taxon>Dethiosulfatibacter</taxon>
    </lineage>
</organism>
<protein>
    <recommendedName>
        <fullName evidence="3">tRNA(Ile2) 2-agmatinylcytidine synthetase</fullName>
    </recommendedName>
</protein>
<dbReference type="AlphaFoldDB" id="A0A1M6AET1"/>
<dbReference type="PANTHER" id="PTHR40705:SF2">
    <property type="entry name" value="DUF1743 DOMAIN-CONTAINING PROTEIN"/>
    <property type="match status" value="1"/>
</dbReference>
<dbReference type="EMBL" id="FQZL01000004">
    <property type="protein sequence ID" value="SHI35040.1"/>
    <property type="molecule type" value="Genomic_DNA"/>
</dbReference>
<dbReference type="RefSeq" id="WP_073045474.1">
    <property type="nucleotide sequence ID" value="NZ_FQZL01000004.1"/>
</dbReference>
<dbReference type="Gene3D" id="3.30.70.2200">
    <property type="match status" value="1"/>
</dbReference>
<dbReference type="PANTHER" id="PTHR40705">
    <property type="entry name" value="TRNA(ILE2) 2-AGMATINYLCYTIDINE SYNTHETASE TIAS"/>
    <property type="match status" value="1"/>
</dbReference>
<evidence type="ECO:0000313" key="2">
    <source>
        <dbReference type="Proteomes" id="UP000184052"/>
    </source>
</evidence>
<evidence type="ECO:0000313" key="1">
    <source>
        <dbReference type="EMBL" id="SHI35040.1"/>
    </source>
</evidence>
<gene>
    <name evidence="1" type="ORF">SAMN02745751_00097</name>
</gene>
<dbReference type="OrthoDB" id="270233at2"/>